<gene>
    <name evidence="1" type="ORF">APY04_2710</name>
</gene>
<dbReference type="AlphaFoldDB" id="A0A120CU88"/>
<sequence>MSVVDELDWEAKLDEAYARGLVEGRQAVEATADARMEQQRAEFEASLAAARADWCEETSALSAKFADALQQYGQQVGDAVAQVLRPFLAEAVLMRAVSEICTTVRELAAANPGLTVEIAGPADTFEAVRNGLPQAIAEALVFTPADSIELTVKAGTSVLETRIATWLEEVLVSTE</sequence>
<accession>A0A120CU88</accession>
<dbReference type="STRING" id="121290.APY04_2710"/>
<organism evidence="1 2">
    <name type="scientific">Hyphomicrobium sulfonivorans</name>
    <dbReference type="NCBI Taxonomy" id="121290"/>
    <lineage>
        <taxon>Bacteria</taxon>
        <taxon>Pseudomonadati</taxon>
        <taxon>Pseudomonadota</taxon>
        <taxon>Alphaproteobacteria</taxon>
        <taxon>Hyphomicrobiales</taxon>
        <taxon>Hyphomicrobiaceae</taxon>
        <taxon>Hyphomicrobium</taxon>
    </lineage>
</organism>
<keyword evidence="2" id="KW-1185">Reference proteome</keyword>
<dbReference type="EMBL" id="LMTR01000075">
    <property type="protein sequence ID" value="KWT65863.1"/>
    <property type="molecule type" value="Genomic_DNA"/>
</dbReference>
<name>A0A120CU88_HYPSL</name>
<evidence type="ECO:0000313" key="1">
    <source>
        <dbReference type="EMBL" id="KWT65863.1"/>
    </source>
</evidence>
<protein>
    <submittedName>
        <fullName evidence="1">Uncharacterized protein</fullName>
    </submittedName>
</protein>
<comment type="caution">
    <text evidence="1">The sequence shown here is derived from an EMBL/GenBank/DDBJ whole genome shotgun (WGS) entry which is preliminary data.</text>
</comment>
<reference evidence="1 2" key="1">
    <citation type="submission" date="2015-10" db="EMBL/GenBank/DDBJ databases">
        <title>Transcriptomic analysis of a linuron degrading triple-species bacterial consortium.</title>
        <authorList>
            <person name="Albers P."/>
        </authorList>
    </citation>
    <scope>NUCLEOTIDE SEQUENCE [LARGE SCALE GENOMIC DNA]</scope>
    <source>
        <strain evidence="1 2">WDL6</strain>
    </source>
</reference>
<proteinExistence type="predicted"/>
<dbReference type="PATRIC" id="fig|121290.4.peg.2022"/>
<evidence type="ECO:0000313" key="2">
    <source>
        <dbReference type="Proteomes" id="UP000059074"/>
    </source>
</evidence>
<dbReference type="Proteomes" id="UP000059074">
    <property type="component" value="Unassembled WGS sequence"/>
</dbReference>